<name>A0A1C4U964_9ACTN</name>
<evidence type="ECO:0000259" key="1">
    <source>
        <dbReference type="Pfam" id="PF01738"/>
    </source>
</evidence>
<dbReference type="RefSeq" id="WP_091394251.1">
    <property type="nucleotide sequence ID" value="NZ_FMCR01000001.1"/>
</dbReference>
<dbReference type="PANTHER" id="PTHR46623:SF6">
    <property type="entry name" value="ALPHA_BETA-HYDROLASES SUPERFAMILY PROTEIN"/>
    <property type="match status" value="1"/>
</dbReference>
<dbReference type="PANTHER" id="PTHR46623">
    <property type="entry name" value="CARBOXYMETHYLENEBUTENOLIDASE-RELATED"/>
    <property type="match status" value="1"/>
</dbReference>
<organism evidence="2 3">
    <name type="scientific">Micromonospora saelicesensis</name>
    <dbReference type="NCBI Taxonomy" id="285676"/>
    <lineage>
        <taxon>Bacteria</taxon>
        <taxon>Bacillati</taxon>
        <taxon>Actinomycetota</taxon>
        <taxon>Actinomycetes</taxon>
        <taxon>Micromonosporales</taxon>
        <taxon>Micromonosporaceae</taxon>
        <taxon>Micromonospora</taxon>
    </lineage>
</organism>
<dbReference type="InterPro" id="IPR002925">
    <property type="entry name" value="Dienelactn_hydro"/>
</dbReference>
<evidence type="ECO:0000313" key="3">
    <source>
        <dbReference type="Proteomes" id="UP000198864"/>
    </source>
</evidence>
<feature type="domain" description="Dienelactone hydrolase" evidence="1">
    <location>
        <begin position="15"/>
        <end position="225"/>
    </location>
</feature>
<evidence type="ECO:0000313" key="2">
    <source>
        <dbReference type="EMBL" id="SCE68167.1"/>
    </source>
</evidence>
<dbReference type="InterPro" id="IPR029058">
    <property type="entry name" value="AB_hydrolase_fold"/>
</dbReference>
<proteinExistence type="predicted"/>
<dbReference type="EMBL" id="FMCR01000001">
    <property type="protein sequence ID" value="SCE68167.1"/>
    <property type="molecule type" value="Genomic_DNA"/>
</dbReference>
<dbReference type="Proteomes" id="UP000198864">
    <property type="component" value="Unassembled WGS sequence"/>
</dbReference>
<dbReference type="SUPFAM" id="SSF53474">
    <property type="entry name" value="alpha/beta-Hydrolases"/>
    <property type="match status" value="1"/>
</dbReference>
<accession>A0A1C4U964</accession>
<dbReference type="Pfam" id="PF01738">
    <property type="entry name" value="DLH"/>
    <property type="match status" value="1"/>
</dbReference>
<dbReference type="AlphaFoldDB" id="A0A1C4U964"/>
<dbReference type="InterPro" id="IPR051049">
    <property type="entry name" value="Dienelactone_hydrolase-like"/>
</dbReference>
<dbReference type="STRING" id="285676.GA0070561_0818"/>
<reference evidence="2 3" key="1">
    <citation type="submission" date="2016-06" db="EMBL/GenBank/DDBJ databases">
        <authorList>
            <person name="Kjaerup R.B."/>
            <person name="Dalgaard T.S."/>
            <person name="Juul-Madsen H.R."/>
        </authorList>
    </citation>
    <scope>NUCLEOTIDE SEQUENCE [LARGE SCALE GENOMIC DNA]</scope>
    <source>
        <strain evidence="2 3">DSM 44871</strain>
    </source>
</reference>
<dbReference type="Gene3D" id="3.40.50.1820">
    <property type="entry name" value="alpha/beta hydrolase"/>
    <property type="match status" value="1"/>
</dbReference>
<sequence>MGEMVSYRSNGGTSEGYLAIPASGTASPAVIVIQEWWGLVPHIRSVADRFAEAGFVALAPDFYHGETTSEPDEAQRLLLAMRMDEAAKDIAGAADYLAGRPEVTGKVGAVGFCAGGSLALWSATISERIVATAGFYPVLPWESMRPDWADYAGKAAVIHCSEEDGTSTDEGVQTARRAIEEAGGDCHLYDYPGTSHAFFNDDRPEAFDQRAAASAWARTLELFRAKLG</sequence>
<protein>
    <submittedName>
        <fullName evidence="2">Carboxymethylenebutenolidase</fullName>
    </submittedName>
</protein>
<dbReference type="GO" id="GO:0016787">
    <property type="term" value="F:hydrolase activity"/>
    <property type="evidence" value="ECO:0007669"/>
    <property type="project" value="InterPro"/>
</dbReference>
<gene>
    <name evidence="2" type="ORF">GA0070561_0818</name>
</gene>